<organism evidence="3 4">
    <name type="scientific">Candidatus Sysuiplasma superficiale</name>
    <dbReference type="NCBI Taxonomy" id="2823368"/>
    <lineage>
        <taxon>Archaea</taxon>
        <taxon>Methanobacteriati</taxon>
        <taxon>Thermoplasmatota</taxon>
        <taxon>Thermoplasmata</taxon>
        <taxon>Candidatus Sysuiplasmatales</taxon>
        <taxon>Candidatus Sysuiplasmataceae</taxon>
        <taxon>Candidatus Sysuiplasma</taxon>
    </lineage>
</organism>
<dbReference type="EMBL" id="JAGVSJ010000005">
    <property type="protein sequence ID" value="MBX8631481.1"/>
    <property type="molecule type" value="Genomic_DNA"/>
</dbReference>
<evidence type="ECO:0000313" key="3">
    <source>
        <dbReference type="EMBL" id="MBX8644626.1"/>
    </source>
</evidence>
<evidence type="ECO:0000313" key="4">
    <source>
        <dbReference type="Proteomes" id="UP000750197"/>
    </source>
</evidence>
<dbReference type="GO" id="GO:0016757">
    <property type="term" value="F:glycosyltransferase activity"/>
    <property type="evidence" value="ECO:0007669"/>
    <property type="project" value="UniProtKB-KW"/>
</dbReference>
<evidence type="ECO:0000259" key="1">
    <source>
        <dbReference type="Pfam" id="PF13524"/>
    </source>
</evidence>
<dbReference type="Pfam" id="PF13524">
    <property type="entry name" value="Glyco_trans_1_2"/>
    <property type="match status" value="1"/>
</dbReference>
<protein>
    <submittedName>
        <fullName evidence="2 3">Glycosyltransferase</fullName>
        <ecNumber evidence="3">2.4.-.-</ecNumber>
    </submittedName>
</protein>
<comment type="caution">
    <text evidence="3">The sequence shown here is derived from an EMBL/GenBank/DDBJ whole genome shotgun (WGS) entry which is preliminary data.</text>
</comment>
<name>A0A8J7YST7_9ARCH</name>
<dbReference type="EMBL" id="JAHEAC010000080">
    <property type="protein sequence ID" value="MBX8644626.1"/>
    <property type="molecule type" value="Genomic_DNA"/>
</dbReference>
<dbReference type="AlphaFoldDB" id="A0A8J7YST7"/>
<dbReference type="EC" id="2.4.-.-" evidence="3"/>
<reference evidence="3" key="1">
    <citation type="submission" date="2021-05" db="EMBL/GenBank/DDBJ databases">
        <title>Genomic insights into ecological role and evolution of a novel Thermoplasmata order Candidatus Sysuiplasmatales.</title>
        <authorList>
            <person name="Yuan Y."/>
        </authorList>
    </citation>
    <scope>NUCLEOTIDE SEQUENCE</scope>
    <source>
        <strain evidence="3">TUT19-bin139</strain>
        <strain evidence="2">YP2-bin.285</strain>
    </source>
</reference>
<keyword evidence="3" id="KW-0808">Transferase</keyword>
<sequence length="348" mass="40951">MKILYLPSIIDNGIEDIVYAGLNKLDNVEIYEYPFKPLYHIDKTEQRHELFPVSPWFKQNGRDENCIYRSFDDIEFDKFDIIIVGSLNRDLLQYIPRIMKLAPDRTVYLDGGDDPFIRLILKDAALYFKREKLSSFNISTMSHYKFAWYFKKLMVDAINYGHHTFPLPPLRSLMSLTLSLNLTVIAHQFSAREEKDIDVSFILRTRSSPLRQKYERVVSNLAKEKNLNVYVKTDGLDWKSYTDIILRSKISVSLPGEGYDTYRYWEIPYYGTCMISPYLPLAIDNNFEDGFSALFFKNEDEFSTKVVKTLKSGEYDQIGKNGKLWFERHHSDVKRAEKVIYHTRDLLL</sequence>
<proteinExistence type="predicted"/>
<evidence type="ECO:0000313" key="2">
    <source>
        <dbReference type="EMBL" id="MBX8631481.1"/>
    </source>
</evidence>
<accession>A0A8J7YST7</accession>
<gene>
    <name evidence="2" type="ORF">J9259_03030</name>
    <name evidence="3" type="ORF">KIY12_07905</name>
</gene>
<dbReference type="InterPro" id="IPR055259">
    <property type="entry name" value="YkvP/CgeB_Glyco_trans-like"/>
</dbReference>
<keyword evidence="3" id="KW-0328">Glycosyltransferase</keyword>
<dbReference type="Proteomes" id="UP000750197">
    <property type="component" value="Unassembled WGS sequence"/>
</dbReference>
<feature type="domain" description="Spore protein YkvP/CgeB glycosyl transferase-like" evidence="1">
    <location>
        <begin position="236"/>
        <end position="339"/>
    </location>
</feature>
<dbReference type="Proteomes" id="UP000716004">
    <property type="component" value="Unassembled WGS sequence"/>
</dbReference>